<evidence type="ECO:0000313" key="2">
    <source>
        <dbReference type="Proteomes" id="UP001610063"/>
    </source>
</evidence>
<dbReference type="Proteomes" id="UP001610063">
    <property type="component" value="Unassembled WGS sequence"/>
</dbReference>
<sequence length="212" mass="23947">MIPPLKPQDEISKAKQWMDELRLSELPVVEGGLFLGLIDEELLLNDELRYPAVGDYPLVGQQCMVHAGNHYYDVLKTSGLEGFRIVAVIDELNQYLGVVSIEDVVEAFAQNSSVNTPGAILGLRLKLHDYSLAEISRIIESNEAKILSSYLSPHSIEPGELNLTLKINKEEITHIVASLEQHGFFVENSYNMRDSSYEEKERIDILMKYLKI</sequence>
<protein>
    <submittedName>
        <fullName evidence="1">Cbs domain containing protein</fullName>
    </submittedName>
</protein>
<gene>
    <name evidence="1" type="ORF">ACHKAR_17365</name>
</gene>
<evidence type="ECO:0000313" key="1">
    <source>
        <dbReference type="EMBL" id="MFH6985225.1"/>
    </source>
</evidence>
<comment type="caution">
    <text evidence="1">The sequence shown here is derived from an EMBL/GenBank/DDBJ whole genome shotgun (WGS) entry which is preliminary data.</text>
</comment>
<dbReference type="SUPFAM" id="SSF54631">
    <property type="entry name" value="CBS-domain pair"/>
    <property type="match status" value="1"/>
</dbReference>
<dbReference type="RefSeq" id="WP_159582725.1">
    <property type="nucleotide sequence ID" value="NZ_JBIPKE010000019.1"/>
</dbReference>
<organism evidence="1 2">
    <name type="scientific">Marinoscillum luteum</name>
    <dbReference type="NCBI Taxonomy" id="861051"/>
    <lineage>
        <taxon>Bacteria</taxon>
        <taxon>Pseudomonadati</taxon>
        <taxon>Bacteroidota</taxon>
        <taxon>Cytophagia</taxon>
        <taxon>Cytophagales</taxon>
        <taxon>Reichenbachiellaceae</taxon>
        <taxon>Marinoscillum</taxon>
    </lineage>
</organism>
<dbReference type="EMBL" id="JBIPKE010000019">
    <property type="protein sequence ID" value="MFH6985225.1"/>
    <property type="molecule type" value="Genomic_DNA"/>
</dbReference>
<name>A0ABW7NC69_9BACT</name>
<proteinExistence type="predicted"/>
<reference evidence="1 2" key="1">
    <citation type="journal article" date="2013" name="Int. J. Syst. Evol. Microbiol.">
        <title>Marinoscillum luteum sp. nov., isolated from marine sediment.</title>
        <authorList>
            <person name="Cha I.T."/>
            <person name="Park S.J."/>
            <person name="Kim S.J."/>
            <person name="Kim J.G."/>
            <person name="Jung M.Y."/>
            <person name="Shin K.S."/>
            <person name="Kwon K.K."/>
            <person name="Yang S.H."/>
            <person name="Seo Y.S."/>
            <person name="Rhee S.K."/>
        </authorList>
    </citation>
    <scope>NUCLEOTIDE SEQUENCE [LARGE SCALE GENOMIC DNA]</scope>
    <source>
        <strain evidence="1 2">KCTC 23939</strain>
    </source>
</reference>
<accession>A0ABW7NC69</accession>
<dbReference type="Gene3D" id="3.10.580.10">
    <property type="entry name" value="CBS-domain"/>
    <property type="match status" value="1"/>
</dbReference>
<dbReference type="InterPro" id="IPR046342">
    <property type="entry name" value="CBS_dom_sf"/>
</dbReference>
<keyword evidence="2" id="KW-1185">Reference proteome</keyword>